<evidence type="ECO:0000256" key="2">
    <source>
        <dbReference type="ARBA" id="ARBA00022771"/>
    </source>
</evidence>
<dbReference type="Proteomes" id="UP000596660">
    <property type="component" value="Unplaced"/>
</dbReference>
<dbReference type="Gramene" id="AUR62018203-RA">
    <property type="protein sequence ID" value="AUR62018203-RA:cds"/>
    <property type="gene ID" value="AUR62018203"/>
</dbReference>
<evidence type="ECO:0000256" key="3">
    <source>
        <dbReference type="ARBA" id="ARBA00022833"/>
    </source>
</evidence>
<proteinExistence type="predicted"/>
<evidence type="ECO:0000256" key="4">
    <source>
        <dbReference type="PROSITE-ProRule" id="PRU01343"/>
    </source>
</evidence>
<evidence type="ECO:0000256" key="1">
    <source>
        <dbReference type="ARBA" id="ARBA00022723"/>
    </source>
</evidence>
<keyword evidence="1" id="KW-0479">Metal-binding</keyword>
<sequence length="73" mass="8430">MKCSYGLDAVVRTVKKGHNIGSKFYGCPKWSDVVWGGVQNTNCNFMKWIEASNEDELRFQIFEKDTTIAEMEF</sequence>
<keyword evidence="2 4" id="KW-0863">Zinc-finger</keyword>
<reference evidence="6" key="1">
    <citation type="journal article" date="2017" name="Nature">
        <title>The genome of Chenopodium quinoa.</title>
        <authorList>
            <person name="Jarvis D.E."/>
            <person name="Ho Y.S."/>
            <person name="Lightfoot D.J."/>
            <person name="Schmoeckel S.M."/>
            <person name="Li B."/>
            <person name="Borm T.J.A."/>
            <person name="Ohyanagi H."/>
            <person name="Mineta K."/>
            <person name="Michell C.T."/>
            <person name="Saber N."/>
            <person name="Kharbatia N.M."/>
            <person name="Rupper R.R."/>
            <person name="Sharp A.R."/>
            <person name="Dally N."/>
            <person name="Boughton B.A."/>
            <person name="Woo Y.H."/>
            <person name="Gao G."/>
            <person name="Schijlen E.G.W.M."/>
            <person name="Guo X."/>
            <person name="Momin A.A."/>
            <person name="Negrao S."/>
            <person name="Al-Babili S."/>
            <person name="Gehring C."/>
            <person name="Roessner U."/>
            <person name="Jung C."/>
            <person name="Murphy K."/>
            <person name="Arold S.T."/>
            <person name="Gojobori T."/>
            <person name="van der Linden C.G."/>
            <person name="van Loo E.N."/>
            <person name="Jellen E.N."/>
            <person name="Maughan P.J."/>
            <person name="Tester M."/>
        </authorList>
    </citation>
    <scope>NUCLEOTIDE SEQUENCE [LARGE SCALE GENOMIC DNA]</scope>
    <source>
        <strain evidence="6">cv. PI 614886</strain>
    </source>
</reference>
<protein>
    <recommendedName>
        <fullName evidence="5">GRF-type domain-containing protein</fullName>
    </recommendedName>
</protein>
<dbReference type="Pfam" id="PF06839">
    <property type="entry name" value="Zn_ribbon_GRF"/>
    <property type="match status" value="1"/>
</dbReference>
<dbReference type="InterPro" id="IPR010666">
    <property type="entry name" value="Znf_GRF"/>
</dbReference>
<evidence type="ECO:0000313" key="6">
    <source>
        <dbReference type="EnsemblPlants" id="AUR62018203-RA:cds"/>
    </source>
</evidence>
<dbReference type="PROSITE" id="PS51999">
    <property type="entry name" value="ZF_GRF"/>
    <property type="match status" value="1"/>
</dbReference>
<keyword evidence="3" id="KW-0862">Zinc</keyword>
<name>A0A803LSK9_CHEQI</name>
<dbReference type="AlphaFoldDB" id="A0A803LSK9"/>
<organism evidence="6 7">
    <name type="scientific">Chenopodium quinoa</name>
    <name type="common">Quinoa</name>
    <dbReference type="NCBI Taxonomy" id="63459"/>
    <lineage>
        <taxon>Eukaryota</taxon>
        <taxon>Viridiplantae</taxon>
        <taxon>Streptophyta</taxon>
        <taxon>Embryophyta</taxon>
        <taxon>Tracheophyta</taxon>
        <taxon>Spermatophyta</taxon>
        <taxon>Magnoliopsida</taxon>
        <taxon>eudicotyledons</taxon>
        <taxon>Gunneridae</taxon>
        <taxon>Pentapetalae</taxon>
        <taxon>Caryophyllales</taxon>
        <taxon>Chenopodiaceae</taxon>
        <taxon>Chenopodioideae</taxon>
        <taxon>Atripliceae</taxon>
        <taxon>Chenopodium</taxon>
    </lineage>
</organism>
<keyword evidence="7" id="KW-1185">Reference proteome</keyword>
<evidence type="ECO:0000313" key="7">
    <source>
        <dbReference type="Proteomes" id="UP000596660"/>
    </source>
</evidence>
<dbReference type="GO" id="GO:0008270">
    <property type="term" value="F:zinc ion binding"/>
    <property type="evidence" value="ECO:0007669"/>
    <property type="project" value="UniProtKB-KW"/>
</dbReference>
<evidence type="ECO:0000259" key="5">
    <source>
        <dbReference type="PROSITE" id="PS51999"/>
    </source>
</evidence>
<reference evidence="6" key="2">
    <citation type="submission" date="2021-03" db="UniProtKB">
        <authorList>
            <consortium name="EnsemblPlants"/>
        </authorList>
    </citation>
    <scope>IDENTIFICATION</scope>
</reference>
<accession>A0A803LSK9</accession>
<dbReference type="EnsemblPlants" id="AUR62018203-RA">
    <property type="protein sequence ID" value="AUR62018203-RA:cds"/>
    <property type="gene ID" value="AUR62018203"/>
</dbReference>
<feature type="domain" description="GRF-type" evidence="5">
    <location>
        <begin position="3"/>
        <end position="52"/>
    </location>
</feature>